<sequence length="1289" mass="144140">MQPRTLNRSTSKGNGPKSTEMSSKKATKTATTKPNMISLKREMSTTLSRSHVDEGGAGSKKRASVAAQSPPETSGSSQNPILQQSTEPSGSSQDPSREDSKVGGKALWGKLKTKTAMVNAEKLRRKDLYVQVVGCHTLYSVLTFCASSLFPLLHLHAYLDEHYQLIDKNYGLTKFEEFWSFTFTPLTFWALLISFMLQPCNESKWHKAMLYVQYAVYSFSFTVSYFNFFGRSVVMLIVTIFLLVLLLFATLTVRSVVASLDRKKLSEFLSKSVIYKGLLLGTIKLTFLVFTSIKCETELWEEEEKSDLEHPWRACNRTLYSQTGLGIMIIIYLTLTVLSGIASTSVLEDHTVTLKKAWTMDMDFAESVQCCGISLSAFLAIYLAGNYGAEGDFRSELDRNLIYLAAWIGSISLLFSQIPAAFKVWKEQESEKLKQEIAALKTKNDKLEAENAKLKAELDPPPEEPPKKEKTRILKDSVKGPKVEAQEPPPKKEETPIPGENRFYKGDEGLKVEAKHGGQTKYMPGKIILNEDGTFGIDYCTNVRVTPEDVFTLESPFEPSKGLEVGVKKYSRKSEYLRGKITVVHEDGTFDVKYDTELSASPEFVRRLEASSFWTTIAILMTSVQSTLIIAGTITLDDFYTTLSTALFPFTVILVFGAWFCQPQRTEPKDMWKIRLHFASYAYVGEGSNLIWALRLDDLPQAGYHLGRAVLWTLIFVMVLKIREFLNNLEPKKLEEFLQSRICDKSLATLSLLLFLTFRTTKCAAEEGSLSECAVTAKCSTWISIYLLFGWLALIVDGSVPDELTPDFNLTWEKIAGVGIKTRQIFQGVLVLITIACGLFLFSLMSINSNDEDVANTIFAVGIGGGSFAFLVVVIELSCAFAQREELKKKKEELEKELDEELNQDEDEDDLHRSVRVLSDGMRAHSQSLGGYREDAGEVNTNIIVEVWSGYIFFIFLATSAYSALIMMWTFTGEDKWWMYAYVVGPIAFLPFTMSVLMKPKKTWEGGNKLYMSFLYFHFVSFLVVSEAAVAVFYILNDTPIRASFAGARLSGWIYIFWKAMKFRHSASSLLKPEALSEFLANDVFKNGVFALGPCLFFTFETVACLIDQDNIEDSQCANTSMASFNLSGILSMLLVMSMIEKALPVRYRESTAWELSHVAALQLKWRQGIEGAFLLLSSISSLYLLSSLGVEGEQSSILTITGIIGILSALFALVIHVNVLSQAIGRAIESFSKVKAYGVTAYAMEGKQKEVEKRFKETSATARLIRSESASTSTIFEDVQDVASIEAA</sequence>
<feature type="transmembrane region" description="Helical" evidence="3">
    <location>
        <begin position="128"/>
        <end position="150"/>
    </location>
</feature>
<feature type="transmembrane region" description="Helical" evidence="3">
    <location>
        <begin position="1010"/>
        <end position="1035"/>
    </location>
</feature>
<protein>
    <submittedName>
        <fullName evidence="4">Uncharacterized protein</fullName>
    </submittedName>
</protein>
<evidence type="ECO:0000256" key="2">
    <source>
        <dbReference type="SAM" id="MobiDB-lite"/>
    </source>
</evidence>
<keyword evidence="3" id="KW-0472">Membrane</keyword>
<feature type="transmembrane region" description="Helical" evidence="3">
    <location>
        <begin position="1041"/>
        <end position="1058"/>
    </location>
</feature>
<feature type="transmembrane region" description="Helical" evidence="3">
    <location>
        <begin position="325"/>
        <end position="347"/>
    </location>
</feature>
<feature type="transmembrane region" description="Helical" evidence="3">
    <location>
        <begin position="977"/>
        <end position="998"/>
    </location>
</feature>
<feature type="transmembrane region" description="Helical" evidence="3">
    <location>
        <begin position="859"/>
        <end position="882"/>
    </location>
</feature>
<feature type="transmembrane region" description="Helical" evidence="3">
    <location>
        <begin position="273"/>
        <end position="293"/>
    </location>
</feature>
<feature type="compositionally biased region" description="Basic and acidic residues" evidence="2">
    <location>
        <begin position="452"/>
        <end position="495"/>
    </location>
</feature>
<keyword evidence="1" id="KW-0175">Coiled coil</keyword>
<evidence type="ECO:0000256" key="1">
    <source>
        <dbReference type="SAM" id="Coils"/>
    </source>
</evidence>
<gene>
    <name evidence="4" type="ORF">TrST_g13587</name>
</gene>
<keyword evidence="3" id="KW-1133">Transmembrane helix</keyword>
<reference evidence="5" key="1">
    <citation type="journal article" date="2023" name="Commun. Biol.">
        <title>Genome analysis of Parmales, the sister group of diatoms, reveals the evolutionary specialization of diatoms from phago-mixotrophs to photoautotrophs.</title>
        <authorList>
            <person name="Ban H."/>
            <person name="Sato S."/>
            <person name="Yoshikawa S."/>
            <person name="Yamada K."/>
            <person name="Nakamura Y."/>
            <person name="Ichinomiya M."/>
            <person name="Sato N."/>
            <person name="Blanc-Mathieu R."/>
            <person name="Endo H."/>
            <person name="Kuwata A."/>
            <person name="Ogata H."/>
        </authorList>
    </citation>
    <scope>NUCLEOTIDE SEQUENCE [LARGE SCALE GENOMIC DNA]</scope>
    <source>
        <strain evidence="5">NIES 3701</strain>
    </source>
</reference>
<comment type="caution">
    <text evidence="4">The sequence shown here is derived from an EMBL/GenBank/DDBJ whole genome shotgun (WGS) entry which is preliminary data.</text>
</comment>
<evidence type="ECO:0000256" key="3">
    <source>
        <dbReference type="SAM" id="Phobius"/>
    </source>
</evidence>
<evidence type="ECO:0000313" key="5">
    <source>
        <dbReference type="Proteomes" id="UP001165085"/>
    </source>
</evidence>
<organism evidence="4 5">
    <name type="scientific">Triparma strigata</name>
    <dbReference type="NCBI Taxonomy" id="1606541"/>
    <lineage>
        <taxon>Eukaryota</taxon>
        <taxon>Sar</taxon>
        <taxon>Stramenopiles</taxon>
        <taxon>Ochrophyta</taxon>
        <taxon>Bolidophyceae</taxon>
        <taxon>Parmales</taxon>
        <taxon>Triparmaceae</taxon>
        <taxon>Triparma</taxon>
    </lineage>
</organism>
<feature type="transmembrane region" description="Helical" evidence="3">
    <location>
        <begin position="178"/>
        <end position="197"/>
    </location>
</feature>
<feature type="transmembrane region" description="Helical" evidence="3">
    <location>
        <begin position="951"/>
        <end position="971"/>
    </location>
</feature>
<feature type="transmembrane region" description="Helical" evidence="3">
    <location>
        <begin position="640"/>
        <end position="662"/>
    </location>
</feature>
<keyword evidence="3" id="KW-0812">Transmembrane</keyword>
<feature type="transmembrane region" description="Helical" evidence="3">
    <location>
        <begin position="401"/>
        <end position="425"/>
    </location>
</feature>
<dbReference type="Proteomes" id="UP001165085">
    <property type="component" value="Unassembled WGS sequence"/>
</dbReference>
<dbReference type="EMBL" id="BRXY01000078">
    <property type="protein sequence ID" value="GMH62537.1"/>
    <property type="molecule type" value="Genomic_DNA"/>
</dbReference>
<evidence type="ECO:0000313" key="4">
    <source>
        <dbReference type="EMBL" id="GMH62537.1"/>
    </source>
</evidence>
<feature type="transmembrane region" description="Helical" evidence="3">
    <location>
        <begin position="209"/>
        <end position="228"/>
    </location>
</feature>
<feature type="transmembrane region" description="Helical" evidence="3">
    <location>
        <begin position="1197"/>
        <end position="1221"/>
    </location>
</feature>
<feature type="compositionally biased region" description="Polar residues" evidence="2">
    <location>
        <begin position="1"/>
        <end position="21"/>
    </location>
</feature>
<accession>A0A9W7E177</accession>
<feature type="coiled-coil region" evidence="1">
    <location>
        <begin position="877"/>
        <end position="911"/>
    </location>
</feature>
<proteinExistence type="predicted"/>
<keyword evidence="5" id="KW-1185">Reference proteome</keyword>
<feature type="region of interest" description="Disordered" evidence="2">
    <location>
        <begin position="452"/>
        <end position="504"/>
    </location>
</feature>
<feature type="transmembrane region" description="Helical" evidence="3">
    <location>
        <begin position="1173"/>
        <end position="1191"/>
    </location>
</feature>
<feature type="region of interest" description="Disordered" evidence="2">
    <location>
        <begin position="1"/>
        <end position="104"/>
    </location>
</feature>
<feature type="transmembrane region" description="Helical" evidence="3">
    <location>
        <begin position="368"/>
        <end position="389"/>
    </location>
</feature>
<feature type="transmembrane region" description="Helical" evidence="3">
    <location>
        <begin position="234"/>
        <end position="253"/>
    </location>
</feature>
<feature type="transmembrane region" description="Helical" evidence="3">
    <location>
        <begin position="829"/>
        <end position="847"/>
    </location>
</feature>
<name>A0A9W7E177_9STRA</name>
<feature type="transmembrane region" description="Helical" evidence="3">
    <location>
        <begin position="613"/>
        <end position="634"/>
    </location>
</feature>
<feature type="compositionally biased region" description="Polar residues" evidence="2">
    <location>
        <begin position="66"/>
        <end position="94"/>
    </location>
</feature>